<dbReference type="PROSITE" id="PS51371">
    <property type="entry name" value="CBS"/>
    <property type="match status" value="1"/>
</dbReference>
<dbReference type="EMBL" id="FYDG01000006">
    <property type="protein sequence ID" value="SNB75220.1"/>
    <property type="molecule type" value="Genomic_DNA"/>
</dbReference>
<dbReference type="GO" id="GO:0050201">
    <property type="term" value="F:fucokinase activity"/>
    <property type="evidence" value="ECO:0007669"/>
    <property type="project" value="TreeGrafter"/>
</dbReference>
<evidence type="ECO:0000256" key="4">
    <source>
        <dbReference type="ARBA" id="ARBA00022840"/>
    </source>
</evidence>
<dbReference type="SUPFAM" id="SSF54211">
    <property type="entry name" value="Ribosomal protein S5 domain 2-like"/>
    <property type="match status" value="1"/>
</dbReference>
<keyword evidence="1" id="KW-0808">Transferase</keyword>
<evidence type="ECO:0000259" key="7">
    <source>
        <dbReference type="PROSITE" id="PS51371"/>
    </source>
</evidence>
<name>A0A212RRI4_RHOAC</name>
<feature type="domain" description="CBS" evidence="7">
    <location>
        <begin position="12"/>
        <end position="69"/>
    </location>
</feature>
<organism evidence="8 9">
    <name type="scientific">Rhodoblastus acidophilus</name>
    <name type="common">Rhodopseudomonas acidophila</name>
    <dbReference type="NCBI Taxonomy" id="1074"/>
    <lineage>
        <taxon>Bacteria</taxon>
        <taxon>Pseudomonadati</taxon>
        <taxon>Pseudomonadota</taxon>
        <taxon>Alphaproteobacteria</taxon>
        <taxon>Hyphomicrobiales</taxon>
        <taxon>Rhodoblastaceae</taxon>
        <taxon>Rhodoblastus</taxon>
    </lineage>
</organism>
<reference evidence="9" key="1">
    <citation type="submission" date="2017-06" db="EMBL/GenBank/DDBJ databases">
        <authorList>
            <person name="Varghese N."/>
            <person name="Submissions S."/>
        </authorList>
    </citation>
    <scope>NUCLEOTIDE SEQUENCE [LARGE SCALE GENOMIC DNA]</scope>
    <source>
        <strain evidence="9">DSM 137</strain>
    </source>
</reference>
<keyword evidence="4" id="KW-0067">ATP-binding</keyword>
<dbReference type="InterPro" id="IPR020568">
    <property type="entry name" value="Ribosomal_Su5_D2-typ_SF"/>
</dbReference>
<evidence type="ECO:0000313" key="9">
    <source>
        <dbReference type="Proteomes" id="UP000198418"/>
    </source>
</evidence>
<dbReference type="Pfam" id="PF08544">
    <property type="entry name" value="GHMP_kinases_C"/>
    <property type="match status" value="1"/>
</dbReference>
<sequence length="465" mass="50578">MTMMPFSIGAKATKGSNLIVPIGATVGDAIRTIESGVVQTAFVVDENLVLLGIVTNGDVRRFLLAGGDIESEVDAALNRNFKSVRVDAPREESLRLFDMGYSVVPRLDAQGRLVDLLTPESRQDFERISRVVARGRAPARISFAGGGTDLTYFFSRSKGLVLNAAIARYSVTTLIPRDTSDIDIYSHDLGRHQHFASPRAMVKATDHGLLSTTAALIKPGFGFEMHVSADFPVGSGLGGSSAVVASILAAFNELRVDRWSAYEIAELAFQAERLCFKIPGGWQDQYATAFGGFNLIEFMPSWNNVNALRLPDEVVFELEESLILFDTGIAHDSGDLHRSQKTEMSNCEGDEKLTRLTDFCIEMNRALARRDLRRFGEGLNQAWLLKKATSSRISNPVIEQIYDAALAAGALGGKLLGAGGGGHILFFAPPAARAAVIAALRPFRCTPHTVRFDTKGAHSWRTTLQ</sequence>
<dbReference type="Proteomes" id="UP000198418">
    <property type="component" value="Unassembled WGS sequence"/>
</dbReference>
<evidence type="ECO:0000313" key="8">
    <source>
        <dbReference type="EMBL" id="SNB75220.1"/>
    </source>
</evidence>
<keyword evidence="9" id="KW-1185">Reference proteome</keyword>
<dbReference type="AlphaFoldDB" id="A0A212RRI4"/>
<comment type="similarity">
    <text evidence="5">Belongs to the GHMP kinase family.</text>
</comment>
<evidence type="ECO:0000256" key="6">
    <source>
        <dbReference type="PROSITE-ProRule" id="PRU00703"/>
    </source>
</evidence>
<accession>A0A212RRI4</accession>
<dbReference type="InterPro" id="IPR013750">
    <property type="entry name" value="GHMP_kinase_C_dom"/>
</dbReference>
<protein>
    <submittedName>
        <fullName evidence="8">D-glycero-alpha-D-manno-heptose-7-phosphate kinase</fullName>
    </submittedName>
</protein>
<evidence type="ECO:0000256" key="2">
    <source>
        <dbReference type="ARBA" id="ARBA00022741"/>
    </source>
</evidence>
<keyword evidence="2" id="KW-0547">Nucleotide-binding</keyword>
<evidence type="ECO:0000256" key="3">
    <source>
        <dbReference type="ARBA" id="ARBA00022777"/>
    </source>
</evidence>
<proteinExistence type="inferred from homology"/>
<keyword evidence="6" id="KW-0129">CBS domain</keyword>
<dbReference type="SUPFAM" id="SSF55060">
    <property type="entry name" value="GHMP Kinase, C-terminal domain"/>
    <property type="match status" value="1"/>
</dbReference>
<dbReference type="InterPro" id="IPR046342">
    <property type="entry name" value="CBS_dom_sf"/>
</dbReference>
<dbReference type="PRINTS" id="PR00960">
    <property type="entry name" value="LMBPPROTEIN"/>
</dbReference>
<dbReference type="Gene3D" id="3.30.230.120">
    <property type="match status" value="1"/>
</dbReference>
<evidence type="ECO:0000256" key="5">
    <source>
        <dbReference type="ARBA" id="ARBA00038121"/>
    </source>
</evidence>
<dbReference type="InterPro" id="IPR001174">
    <property type="entry name" value="HddA/FKP"/>
</dbReference>
<dbReference type="RefSeq" id="WP_206605460.1">
    <property type="nucleotide sequence ID" value="NZ_FYDG01000006.1"/>
</dbReference>
<dbReference type="Gene3D" id="3.10.580.10">
    <property type="entry name" value="CBS-domain"/>
    <property type="match status" value="1"/>
</dbReference>
<dbReference type="InterPro" id="IPR036554">
    <property type="entry name" value="GHMP_kinase_C_sf"/>
</dbReference>
<dbReference type="PANTHER" id="PTHR32463:SF0">
    <property type="entry name" value="L-FUCOSE KINASE"/>
    <property type="match status" value="1"/>
</dbReference>
<evidence type="ECO:0000256" key="1">
    <source>
        <dbReference type="ARBA" id="ARBA00022679"/>
    </source>
</evidence>
<dbReference type="InterPro" id="IPR052203">
    <property type="entry name" value="GHMP_Kinase-Related"/>
</dbReference>
<dbReference type="SUPFAM" id="SSF54631">
    <property type="entry name" value="CBS-domain pair"/>
    <property type="match status" value="1"/>
</dbReference>
<keyword evidence="3 8" id="KW-0418">Kinase</keyword>
<dbReference type="GO" id="GO:0042352">
    <property type="term" value="P:GDP-L-fucose salvage"/>
    <property type="evidence" value="ECO:0007669"/>
    <property type="project" value="TreeGrafter"/>
</dbReference>
<dbReference type="InterPro" id="IPR000644">
    <property type="entry name" value="CBS_dom"/>
</dbReference>
<dbReference type="Pfam" id="PF00288">
    <property type="entry name" value="GHMP_kinases_N"/>
    <property type="match status" value="1"/>
</dbReference>
<gene>
    <name evidence="8" type="ORF">SAMN06265338_106199</name>
</gene>
<dbReference type="InterPro" id="IPR006204">
    <property type="entry name" value="GHMP_kinase_N_dom"/>
</dbReference>
<dbReference type="PANTHER" id="PTHR32463">
    <property type="entry name" value="L-FUCOSE KINASE"/>
    <property type="match status" value="1"/>
</dbReference>
<dbReference type="GO" id="GO:0005524">
    <property type="term" value="F:ATP binding"/>
    <property type="evidence" value="ECO:0007669"/>
    <property type="project" value="UniProtKB-KW"/>
</dbReference>
<dbReference type="Pfam" id="PF00571">
    <property type="entry name" value="CBS"/>
    <property type="match status" value="1"/>
</dbReference>